<feature type="transmembrane region" description="Helical" evidence="6">
    <location>
        <begin position="215"/>
        <end position="235"/>
    </location>
</feature>
<keyword evidence="2 6" id="KW-0812">Transmembrane</keyword>
<dbReference type="PROSITE" id="PS50850">
    <property type="entry name" value="MFS"/>
    <property type="match status" value="1"/>
</dbReference>
<accession>A0AAD6D140</accession>
<feature type="domain" description="Major facilitator superfamily (MFS) profile" evidence="7">
    <location>
        <begin position="60"/>
        <end position="489"/>
    </location>
</feature>
<dbReference type="InterPro" id="IPR011701">
    <property type="entry name" value="MFS"/>
</dbReference>
<comment type="subcellular location">
    <subcellularLocation>
        <location evidence="1">Membrane</location>
        <topology evidence="1">Multi-pass membrane protein</topology>
    </subcellularLocation>
</comment>
<keyword evidence="4 6" id="KW-0472">Membrane</keyword>
<feature type="transmembrane region" description="Helical" evidence="6">
    <location>
        <begin position="465"/>
        <end position="484"/>
    </location>
</feature>
<dbReference type="Gene3D" id="1.20.1250.20">
    <property type="entry name" value="MFS general substrate transporter like domains"/>
    <property type="match status" value="1"/>
</dbReference>
<dbReference type="InterPro" id="IPR020846">
    <property type="entry name" value="MFS_dom"/>
</dbReference>
<sequence length="493" mass="53481">MAYEDPEKDTIAASECIRQGTDSSKSGDDDDLNLVRHGTWDGDEDPANPQNWPSSKKNSVVFMVSFLASISPLASTMTAPALPAIAKDLNISSTPELQFTLSIYVLGYAIGPLFLAPLSEIYGRVWVSQLSNLWFMIFNLLCGFATSTPQLLVFRFLAGLGSSTTLSVGAGVLGDCYHPGNMGSAAALYSVLPIIGPVVGPIVGGFVTQNTTWRWIFWAISIWDAMIQIIACFVLQETYKPIILRQKNKQLQKASGSEHDVSQNPPSIYVLLRRFVGRPLHLLGTQSLVQALALYLGFLNGVCYIVETTFPTLWTKRYGQLASIGSLHYIALGIGAIVGAQVCSSANDHIYRALSARNGGKGSPDFRLPTMLLGAILAPIGLFWYGWSAEKRLHWIMPDIGGAIYYAGFMMGLINVHMYVIDTYGINSASAMAAVSLVQSLFGAMFPLFGANLYTALGYGWGNSVMGFISIGLGLPALALLWVFGARLRKENK</sequence>
<feature type="transmembrane region" description="Helical" evidence="6">
    <location>
        <begin position="60"/>
        <end position="85"/>
    </location>
</feature>
<dbReference type="GO" id="GO:0016020">
    <property type="term" value="C:membrane"/>
    <property type="evidence" value="ECO:0007669"/>
    <property type="project" value="UniProtKB-SubCell"/>
</dbReference>
<dbReference type="FunFam" id="1.20.1250.20:FF:000011">
    <property type="entry name" value="MFS multidrug transporter, putative"/>
    <property type="match status" value="1"/>
</dbReference>
<dbReference type="CDD" id="cd17323">
    <property type="entry name" value="MFS_Tpo1_MDR_like"/>
    <property type="match status" value="1"/>
</dbReference>
<feature type="transmembrane region" description="Helical" evidence="6">
    <location>
        <begin position="368"/>
        <end position="387"/>
    </location>
</feature>
<dbReference type="GO" id="GO:0022857">
    <property type="term" value="F:transmembrane transporter activity"/>
    <property type="evidence" value="ECO:0007669"/>
    <property type="project" value="InterPro"/>
</dbReference>
<dbReference type="SUPFAM" id="SSF103473">
    <property type="entry name" value="MFS general substrate transporter"/>
    <property type="match status" value="1"/>
</dbReference>
<evidence type="ECO:0000256" key="5">
    <source>
        <dbReference type="SAM" id="MobiDB-lite"/>
    </source>
</evidence>
<dbReference type="AlphaFoldDB" id="A0AAD6D140"/>
<evidence type="ECO:0000256" key="4">
    <source>
        <dbReference type="ARBA" id="ARBA00023136"/>
    </source>
</evidence>
<keyword evidence="9" id="KW-1185">Reference proteome</keyword>
<reference evidence="8 9" key="1">
    <citation type="journal article" date="2023" name="IMA Fungus">
        <title>Comparative genomic study of the Penicillium genus elucidates a diverse pangenome and 15 lateral gene transfer events.</title>
        <authorList>
            <person name="Petersen C."/>
            <person name="Sorensen T."/>
            <person name="Nielsen M.R."/>
            <person name="Sondergaard T.E."/>
            <person name="Sorensen J.L."/>
            <person name="Fitzpatrick D.A."/>
            <person name="Frisvad J.C."/>
            <person name="Nielsen K.L."/>
        </authorList>
    </citation>
    <scope>NUCLEOTIDE SEQUENCE [LARGE SCALE GENOMIC DNA]</scope>
    <source>
        <strain evidence="8 9">IBT 35679</strain>
    </source>
</reference>
<dbReference type="Proteomes" id="UP001220324">
    <property type="component" value="Unassembled WGS sequence"/>
</dbReference>
<dbReference type="PANTHER" id="PTHR23502">
    <property type="entry name" value="MAJOR FACILITATOR SUPERFAMILY"/>
    <property type="match status" value="1"/>
</dbReference>
<evidence type="ECO:0000313" key="8">
    <source>
        <dbReference type="EMBL" id="KAJ5547085.1"/>
    </source>
</evidence>
<feature type="transmembrane region" description="Helical" evidence="6">
    <location>
        <begin position="403"/>
        <end position="421"/>
    </location>
</feature>
<evidence type="ECO:0000313" key="9">
    <source>
        <dbReference type="Proteomes" id="UP001220324"/>
    </source>
</evidence>
<proteinExistence type="predicted"/>
<comment type="caution">
    <text evidence="8">The sequence shown here is derived from an EMBL/GenBank/DDBJ whole genome shotgun (WGS) entry which is preliminary data.</text>
</comment>
<protein>
    <recommendedName>
        <fullName evidence="7">Major facilitator superfamily (MFS) profile domain-containing protein</fullName>
    </recommendedName>
</protein>
<dbReference type="EMBL" id="JAQIZZ010000003">
    <property type="protein sequence ID" value="KAJ5547085.1"/>
    <property type="molecule type" value="Genomic_DNA"/>
</dbReference>
<evidence type="ECO:0000256" key="1">
    <source>
        <dbReference type="ARBA" id="ARBA00004141"/>
    </source>
</evidence>
<feature type="transmembrane region" description="Helical" evidence="6">
    <location>
        <begin position="125"/>
        <end position="146"/>
    </location>
</feature>
<evidence type="ECO:0000256" key="2">
    <source>
        <dbReference type="ARBA" id="ARBA00022692"/>
    </source>
</evidence>
<name>A0AAD6D140_9EURO</name>
<feature type="transmembrane region" description="Helical" evidence="6">
    <location>
        <begin position="433"/>
        <end position="453"/>
    </location>
</feature>
<dbReference type="PANTHER" id="PTHR23502:SF60">
    <property type="entry name" value="MAJOR FACILITATOR SUPERFAMILY (MFS) PROFILE DOMAIN-CONTAINING PROTEIN-RELATED"/>
    <property type="match status" value="1"/>
</dbReference>
<feature type="transmembrane region" description="Helical" evidence="6">
    <location>
        <begin position="186"/>
        <end position="209"/>
    </location>
</feature>
<dbReference type="InterPro" id="IPR036259">
    <property type="entry name" value="MFS_trans_sf"/>
</dbReference>
<dbReference type="Pfam" id="PF07690">
    <property type="entry name" value="MFS_1"/>
    <property type="match status" value="1"/>
</dbReference>
<feature type="transmembrane region" description="Helical" evidence="6">
    <location>
        <begin position="327"/>
        <end position="347"/>
    </location>
</feature>
<feature type="transmembrane region" description="Helical" evidence="6">
    <location>
        <begin position="288"/>
        <end position="307"/>
    </location>
</feature>
<evidence type="ECO:0000256" key="3">
    <source>
        <dbReference type="ARBA" id="ARBA00022989"/>
    </source>
</evidence>
<feature type="region of interest" description="Disordered" evidence="5">
    <location>
        <begin position="1"/>
        <end position="54"/>
    </location>
</feature>
<gene>
    <name evidence="8" type="ORF">N7494_004670</name>
</gene>
<feature type="transmembrane region" description="Helical" evidence="6">
    <location>
        <begin position="97"/>
        <end position="118"/>
    </location>
</feature>
<organism evidence="8 9">
    <name type="scientific">Penicillium frequentans</name>
    <dbReference type="NCBI Taxonomy" id="3151616"/>
    <lineage>
        <taxon>Eukaryota</taxon>
        <taxon>Fungi</taxon>
        <taxon>Dikarya</taxon>
        <taxon>Ascomycota</taxon>
        <taxon>Pezizomycotina</taxon>
        <taxon>Eurotiomycetes</taxon>
        <taxon>Eurotiomycetidae</taxon>
        <taxon>Eurotiales</taxon>
        <taxon>Aspergillaceae</taxon>
        <taxon>Penicillium</taxon>
    </lineage>
</organism>
<evidence type="ECO:0000259" key="7">
    <source>
        <dbReference type="PROSITE" id="PS50850"/>
    </source>
</evidence>
<feature type="transmembrane region" description="Helical" evidence="6">
    <location>
        <begin position="152"/>
        <end position="174"/>
    </location>
</feature>
<evidence type="ECO:0000256" key="6">
    <source>
        <dbReference type="SAM" id="Phobius"/>
    </source>
</evidence>
<keyword evidence="3 6" id="KW-1133">Transmembrane helix</keyword>